<dbReference type="InterPro" id="IPR051735">
    <property type="entry name" value="CFEM_domain"/>
</dbReference>
<dbReference type="GO" id="GO:0098552">
    <property type="term" value="C:side of membrane"/>
    <property type="evidence" value="ECO:0007669"/>
    <property type="project" value="UniProtKB-KW"/>
</dbReference>
<evidence type="ECO:0000256" key="13">
    <source>
        <dbReference type="ARBA" id="ARBA00023180"/>
    </source>
</evidence>
<evidence type="ECO:0000256" key="5">
    <source>
        <dbReference type="ARBA" id="ARBA00022525"/>
    </source>
</evidence>
<evidence type="ECO:0000313" key="18">
    <source>
        <dbReference type="EMBL" id="KKY16885.1"/>
    </source>
</evidence>
<comment type="caution">
    <text evidence="18">The sequence shown here is derived from an EMBL/GenBank/DDBJ whole genome shotgun (WGS) entry which is preliminary data.</text>
</comment>
<dbReference type="PROSITE" id="PS52012">
    <property type="entry name" value="CFEM"/>
    <property type="match status" value="1"/>
</dbReference>
<name>A0A0G2GIW7_9PEZI</name>
<reference evidence="18 19" key="2">
    <citation type="submission" date="2015-05" db="EMBL/GenBank/DDBJ databases">
        <title>Distinctive expansion of gene families associated with plant cell wall degradation and secondary metabolism in the genomes of grapevine trunk pathogens.</title>
        <authorList>
            <person name="Lawrence D.P."/>
            <person name="Travadon R."/>
            <person name="Rolshausen P.E."/>
            <person name="Baumgartner K."/>
        </authorList>
    </citation>
    <scope>NUCLEOTIDE SEQUENCE [LARGE SCALE GENOMIC DNA]</scope>
    <source>
        <strain evidence="18">DS831</strain>
    </source>
</reference>
<evidence type="ECO:0000256" key="10">
    <source>
        <dbReference type="ARBA" id="ARBA00023004"/>
    </source>
</evidence>
<feature type="disulfide bond" evidence="15">
    <location>
        <begin position="51"/>
        <end position="84"/>
    </location>
</feature>
<keyword evidence="12 15" id="KW-1015">Disulfide bond</keyword>
<feature type="chain" id="PRO_5012023085" evidence="16">
    <location>
        <begin position="16"/>
        <end position="269"/>
    </location>
</feature>
<feature type="binding site" description="axial binding residue" evidence="15">
    <location>
        <position position="46"/>
    </location>
    <ligand>
        <name>heme</name>
        <dbReference type="ChEBI" id="CHEBI:30413"/>
    </ligand>
    <ligandPart>
        <name>Fe</name>
        <dbReference type="ChEBI" id="CHEBI:18248"/>
    </ligandPart>
</feature>
<protein>
    <submittedName>
        <fullName evidence="18">Putative cfem domain protein</fullName>
    </submittedName>
</protein>
<accession>A0A0G2GIW7</accession>
<keyword evidence="5" id="KW-0964">Secreted</keyword>
<evidence type="ECO:0000256" key="1">
    <source>
        <dbReference type="ARBA" id="ARBA00004609"/>
    </source>
</evidence>
<evidence type="ECO:0000256" key="8">
    <source>
        <dbReference type="ARBA" id="ARBA00022723"/>
    </source>
</evidence>
<evidence type="ECO:0000256" key="2">
    <source>
        <dbReference type="ARBA" id="ARBA00004613"/>
    </source>
</evidence>
<proteinExistence type="inferred from homology"/>
<dbReference type="PANTHER" id="PTHR37928:SF1">
    <property type="entry name" value="CFEM DOMAIN PROTEIN (AFU_ORTHOLOGUE AFUA_6G14090)"/>
    <property type="match status" value="1"/>
</dbReference>
<keyword evidence="10 15" id="KW-0408">Iron</keyword>
<keyword evidence="14" id="KW-0449">Lipoprotein</keyword>
<dbReference type="PANTHER" id="PTHR37928">
    <property type="entry name" value="CFEM DOMAIN PROTEIN (AFU_ORTHOLOGUE AFUA_6G14090)"/>
    <property type="match status" value="1"/>
</dbReference>
<gene>
    <name evidence="18" type="ORF">UCDDS831_g06718</name>
</gene>
<dbReference type="Proteomes" id="UP000034182">
    <property type="component" value="Unassembled WGS sequence"/>
</dbReference>
<dbReference type="GO" id="GO:0046872">
    <property type="term" value="F:metal ion binding"/>
    <property type="evidence" value="ECO:0007669"/>
    <property type="project" value="UniProtKB-UniRule"/>
</dbReference>
<comment type="subcellular location">
    <subcellularLocation>
        <location evidence="1">Cell membrane</location>
        <topology evidence="1">Lipid-anchor</topology>
        <topology evidence="1">GPI-anchor</topology>
    </subcellularLocation>
    <subcellularLocation>
        <location evidence="2">Secreted</location>
    </subcellularLocation>
</comment>
<sequence length="269" mass="26049">MKSFAILAVASMAMAQSLSDLPTCGQTCVNNMVSIATNEFGCSQGDVSCQCNNADFGYGLRDCANEACGSQDAASVISYGNSYCASEYRPERPRWFCGLELGFWFERAVLGRIDCFERFGLRNCGASSTPFTTQPLVATISSSGTAITTVTGSSTLYTAVSGAAASASASASNATESAGAAASSATSSASAAASSAVSSASGAVSSATESAGAAASSATESAGSAASSAASGASGAASSGAASATGAAAPLRTAGPMLGAAGMAMLLAL</sequence>
<organism evidence="18 19">
    <name type="scientific">Diplodia seriata</name>
    <dbReference type="NCBI Taxonomy" id="420778"/>
    <lineage>
        <taxon>Eukaryota</taxon>
        <taxon>Fungi</taxon>
        <taxon>Dikarya</taxon>
        <taxon>Ascomycota</taxon>
        <taxon>Pezizomycotina</taxon>
        <taxon>Dothideomycetes</taxon>
        <taxon>Dothideomycetes incertae sedis</taxon>
        <taxon>Botryosphaeriales</taxon>
        <taxon>Botryosphaeriaceae</taxon>
        <taxon>Diplodia</taxon>
    </lineage>
</organism>
<evidence type="ECO:0000256" key="7">
    <source>
        <dbReference type="ARBA" id="ARBA00022622"/>
    </source>
</evidence>
<evidence type="ECO:0000256" key="4">
    <source>
        <dbReference type="ARBA" id="ARBA00022475"/>
    </source>
</evidence>
<keyword evidence="9 16" id="KW-0732">Signal</keyword>
<evidence type="ECO:0000256" key="15">
    <source>
        <dbReference type="PROSITE-ProRule" id="PRU01356"/>
    </source>
</evidence>
<dbReference type="InterPro" id="IPR008427">
    <property type="entry name" value="Extracellular_membr_CFEM_dom"/>
</dbReference>
<comment type="caution">
    <text evidence="15">Lacks conserved residue(s) required for the propagation of feature annotation.</text>
</comment>
<evidence type="ECO:0000313" key="19">
    <source>
        <dbReference type="Proteomes" id="UP000034182"/>
    </source>
</evidence>
<dbReference type="Pfam" id="PF05730">
    <property type="entry name" value="CFEM"/>
    <property type="match status" value="1"/>
</dbReference>
<keyword evidence="11" id="KW-0472">Membrane</keyword>
<evidence type="ECO:0000256" key="3">
    <source>
        <dbReference type="ARBA" id="ARBA00010031"/>
    </source>
</evidence>
<feature type="signal peptide" evidence="16">
    <location>
        <begin position="1"/>
        <end position="15"/>
    </location>
</feature>
<keyword evidence="8 15" id="KW-0479">Metal-binding</keyword>
<evidence type="ECO:0000256" key="12">
    <source>
        <dbReference type="ARBA" id="ARBA00023157"/>
    </source>
</evidence>
<feature type="domain" description="CFEM" evidence="17">
    <location>
        <begin position="1"/>
        <end position="112"/>
    </location>
</feature>
<dbReference type="AlphaFoldDB" id="A0A0G2GIW7"/>
<keyword evidence="13" id="KW-0325">Glycoprotein</keyword>
<evidence type="ECO:0000256" key="14">
    <source>
        <dbReference type="ARBA" id="ARBA00023288"/>
    </source>
</evidence>
<evidence type="ECO:0000256" key="6">
    <source>
        <dbReference type="ARBA" id="ARBA00022617"/>
    </source>
</evidence>
<keyword evidence="7" id="KW-0336">GPI-anchor</keyword>
<evidence type="ECO:0000256" key="16">
    <source>
        <dbReference type="SAM" id="SignalP"/>
    </source>
</evidence>
<feature type="disulfide bond" evidence="15">
    <location>
        <begin position="42"/>
        <end position="49"/>
    </location>
</feature>
<dbReference type="GO" id="GO:0005576">
    <property type="term" value="C:extracellular region"/>
    <property type="evidence" value="ECO:0007669"/>
    <property type="project" value="UniProtKB-SubCell"/>
</dbReference>
<dbReference type="SMART" id="SM00747">
    <property type="entry name" value="CFEM"/>
    <property type="match status" value="1"/>
</dbReference>
<comment type="similarity">
    <text evidence="3">Belongs to the RBT5 family.</text>
</comment>
<evidence type="ECO:0000256" key="9">
    <source>
        <dbReference type="ARBA" id="ARBA00022729"/>
    </source>
</evidence>
<keyword evidence="6 15" id="KW-0349">Heme</keyword>
<reference evidence="18 19" key="1">
    <citation type="submission" date="2015-03" db="EMBL/GenBank/DDBJ databases">
        <authorList>
            <person name="Morales-Cruz A."/>
            <person name="Amrine K.C."/>
            <person name="Cantu D."/>
        </authorList>
    </citation>
    <scope>NUCLEOTIDE SEQUENCE [LARGE SCALE GENOMIC DNA]</scope>
    <source>
        <strain evidence="18">DS831</strain>
    </source>
</reference>
<dbReference type="EMBL" id="LAQI01000162">
    <property type="protein sequence ID" value="KKY16885.1"/>
    <property type="molecule type" value="Genomic_DNA"/>
</dbReference>
<evidence type="ECO:0000259" key="17">
    <source>
        <dbReference type="PROSITE" id="PS52012"/>
    </source>
</evidence>
<keyword evidence="4" id="KW-1003">Cell membrane</keyword>
<evidence type="ECO:0000256" key="11">
    <source>
        <dbReference type="ARBA" id="ARBA00023136"/>
    </source>
</evidence>
<dbReference type="GO" id="GO:0005886">
    <property type="term" value="C:plasma membrane"/>
    <property type="evidence" value="ECO:0007669"/>
    <property type="project" value="UniProtKB-SubCell"/>
</dbReference>